<comment type="similarity">
    <text evidence="1">Belongs to the BlaI transcriptional regulatory family.</text>
</comment>
<evidence type="ECO:0000256" key="3">
    <source>
        <dbReference type="ARBA" id="ARBA00023125"/>
    </source>
</evidence>
<sequence length="126" mass="14105">MGEQEKNALTKLELQIMQVIWKRGPSNVSAVQEGLEQELAYTTVQTMLNILQRKGKLKRELRGRAFEYSATVTEAKALGHAVKDLVDRMFGGSSEDLVMSLIKSRQIDAKKIAELSKRLEEKGGDV</sequence>
<dbReference type="STRING" id="682795.AciX8_4339"/>
<dbReference type="InterPro" id="IPR005650">
    <property type="entry name" value="BlaI_family"/>
</dbReference>
<dbReference type="HOGENOM" id="CLU_119090_4_3_0"/>
<dbReference type="PIRSF" id="PIRSF019455">
    <property type="entry name" value="CopR_AtkY"/>
    <property type="match status" value="1"/>
</dbReference>
<dbReference type="OrthoDB" id="118292at2"/>
<dbReference type="Gene3D" id="1.10.10.10">
    <property type="entry name" value="Winged helix-like DNA-binding domain superfamily/Winged helix DNA-binding domain"/>
    <property type="match status" value="1"/>
</dbReference>
<protein>
    <submittedName>
        <fullName evidence="5">Transcriptional repressor, CopY family</fullName>
    </submittedName>
</protein>
<dbReference type="InterPro" id="IPR036390">
    <property type="entry name" value="WH_DNA-bd_sf"/>
</dbReference>
<dbReference type="InterPro" id="IPR036388">
    <property type="entry name" value="WH-like_DNA-bd_sf"/>
</dbReference>
<keyword evidence="2" id="KW-0805">Transcription regulation</keyword>
<dbReference type="eggNOG" id="COG3682">
    <property type="taxonomic scope" value="Bacteria"/>
</dbReference>
<name>G8NTA0_GRAMM</name>
<proteinExistence type="inferred from homology"/>
<dbReference type="KEGG" id="gma:AciX8_4339"/>
<dbReference type="SUPFAM" id="SSF46785">
    <property type="entry name" value="Winged helix' DNA-binding domain"/>
    <property type="match status" value="1"/>
</dbReference>
<dbReference type="Gene3D" id="1.10.4040.10">
    <property type="entry name" value="Penicillinase repressor domain"/>
    <property type="match status" value="1"/>
</dbReference>
<dbReference type="AlphaFoldDB" id="G8NTA0"/>
<dbReference type="EMBL" id="CP003130">
    <property type="protein sequence ID" value="AEU38612.1"/>
    <property type="molecule type" value="Genomic_DNA"/>
</dbReference>
<dbReference type="GO" id="GO:0045892">
    <property type="term" value="P:negative regulation of DNA-templated transcription"/>
    <property type="evidence" value="ECO:0007669"/>
    <property type="project" value="InterPro"/>
</dbReference>
<keyword evidence="3" id="KW-0238">DNA-binding</keyword>
<gene>
    <name evidence="5" type="ordered locus">AciX8_4339</name>
</gene>
<evidence type="ECO:0000313" key="5">
    <source>
        <dbReference type="EMBL" id="AEU38612.1"/>
    </source>
</evidence>
<keyword evidence="6" id="KW-1185">Reference proteome</keyword>
<dbReference type="Pfam" id="PF03965">
    <property type="entry name" value="Penicillinase_R"/>
    <property type="match status" value="1"/>
</dbReference>
<accession>G8NTA0</accession>
<dbReference type="Proteomes" id="UP000007113">
    <property type="component" value="Chromosome"/>
</dbReference>
<dbReference type="GO" id="GO:0003677">
    <property type="term" value="F:DNA binding"/>
    <property type="evidence" value="ECO:0007669"/>
    <property type="project" value="UniProtKB-KW"/>
</dbReference>
<evidence type="ECO:0000256" key="2">
    <source>
        <dbReference type="ARBA" id="ARBA00023015"/>
    </source>
</evidence>
<dbReference type="RefSeq" id="WP_014267483.1">
    <property type="nucleotide sequence ID" value="NC_016631.1"/>
</dbReference>
<evidence type="ECO:0000256" key="4">
    <source>
        <dbReference type="ARBA" id="ARBA00023163"/>
    </source>
</evidence>
<keyword evidence="4" id="KW-0804">Transcription</keyword>
<evidence type="ECO:0000256" key="1">
    <source>
        <dbReference type="ARBA" id="ARBA00011046"/>
    </source>
</evidence>
<reference evidence="5 6" key="1">
    <citation type="submission" date="2011-11" db="EMBL/GenBank/DDBJ databases">
        <title>Complete sequence of Granulicella mallensis MP5ACTX8.</title>
        <authorList>
            <consortium name="US DOE Joint Genome Institute"/>
            <person name="Lucas S."/>
            <person name="Copeland A."/>
            <person name="Lapidus A."/>
            <person name="Cheng J.-F."/>
            <person name="Goodwin L."/>
            <person name="Pitluck S."/>
            <person name="Peters L."/>
            <person name="Lu M."/>
            <person name="Detter J.C."/>
            <person name="Han C."/>
            <person name="Tapia R."/>
            <person name="Land M."/>
            <person name="Hauser L."/>
            <person name="Kyrpides N."/>
            <person name="Ivanova N."/>
            <person name="Mikhailova N."/>
            <person name="Pagani I."/>
            <person name="Rawat S."/>
            <person name="Mannisto M."/>
            <person name="Haggblom M."/>
            <person name="Woyke T."/>
        </authorList>
    </citation>
    <scope>NUCLEOTIDE SEQUENCE [LARGE SCALE GENOMIC DNA]</scope>
    <source>
        <strain evidence="6">ATCC BAA-1857 / DSM 23137 / MP5ACTX8</strain>
    </source>
</reference>
<organism evidence="5 6">
    <name type="scientific">Granulicella mallensis (strain ATCC BAA-1857 / DSM 23137 / MP5ACTX8)</name>
    <dbReference type="NCBI Taxonomy" id="682795"/>
    <lineage>
        <taxon>Bacteria</taxon>
        <taxon>Pseudomonadati</taxon>
        <taxon>Acidobacteriota</taxon>
        <taxon>Terriglobia</taxon>
        <taxon>Terriglobales</taxon>
        <taxon>Acidobacteriaceae</taxon>
        <taxon>Granulicella</taxon>
    </lineage>
</organism>
<evidence type="ECO:0000313" key="6">
    <source>
        <dbReference type="Proteomes" id="UP000007113"/>
    </source>
</evidence>